<dbReference type="EMBL" id="ML975245">
    <property type="protein sequence ID" value="KAF1839386.1"/>
    <property type="molecule type" value="Genomic_DNA"/>
</dbReference>
<evidence type="ECO:0000259" key="12">
    <source>
        <dbReference type="Pfam" id="PF26577"/>
    </source>
</evidence>
<comment type="similarity">
    <text evidence="1">Belongs to the tRNA-intron endonuclease family.</text>
</comment>
<dbReference type="GO" id="GO:0000214">
    <property type="term" value="C:tRNA-intron endonuclease complex"/>
    <property type="evidence" value="ECO:0007669"/>
    <property type="project" value="InterPro"/>
</dbReference>
<evidence type="ECO:0000256" key="1">
    <source>
        <dbReference type="ARBA" id="ARBA00008078"/>
    </source>
</evidence>
<dbReference type="CDD" id="cd22363">
    <property type="entry name" value="tRNA-intron_lyase_C"/>
    <property type="match status" value="1"/>
</dbReference>
<dbReference type="PANTHER" id="PTHR13070:SF0">
    <property type="entry name" value="TRNA-SPLICING ENDONUCLEASE SUBUNIT SEN34"/>
    <property type="match status" value="1"/>
</dbReference>
<name>A0A6A5KWM8_9PLEO</name>
<comment type="function">
    <text evidence="6">Constitutes one of the two catalytic subunit of the tRNA-splicing endonuclease complex, a complex responsible for identification and cleavage of the splice sites in pre-tRNA. It cleaves pre-tRNA at the 5'- and 3'-splice sites to release the intron. The products are an intron and two tRNA half-molecules bearing 2',3'-cyclic phosphate and 5'-OH termini. There are no conserved sequences at the splice sites, but the intron is invariably located at the same site in the gene, placing the splice sites an invariant distance from the constant structural features of the tRNA body. It probably carries the active site for 3'-splice site cleavage.</text>
</comment>
<sequence length="382" mass="42061">MAAAPAPSPITEPFTISLIAGRYLLFDVDVIAHCRRAHNICGLLVGTIPNLSQQNVFLGIPLELMPEEARVLVDRDAAYVVDDAQAHQTSFAEMSREERLKYMEEMDRRGDEVSREQREMAERRKERALREKGLRRKVLERENSVAESFAESTATDETFQVDDSSVASSGLGFIMKGSSFVETPVTEEKTQVDYGSLSNSDLGFIMKGSSFSDSWVQIKAPKIDSPAAEASLFEPTPASPSPAPSVGSKRSKSVAVQKHFVTPTTSYPPLPTPAKDPSLPPPAVPNSYPLFRYLHSKGYFHMPGLRFGCHYNVYPGDPLRYHSHFAATGLAWDQEFDLLDVVGGGRLGTGTKKAYMIGGEDPEVDAKDKDPVRAFSIEWAAL</sequence>
<dbReference type="Gene3D" id="3.40.1350.10">
    <property type="match status" value="1"/>
</dbReference>
<evidence type="ECO:0000256" key="2">
    <source>
        <dbReference type="ARBA" id="ARBA00012573"/>
    </source>
</evidence>
<organism evidence="13 14">
    <name type="scientific">Decorospora gaudefroyi</name>
    <dbReference type="NCBI Taxonomy" id="184978"/>
    <lineage>
        <taxon>Eukaryota</taxon>
        <taxon>Fungi</taxon>
        <taxon>Dikarya</taxon>
        <taxon>Ascomycota</taxon>
        <taxon>Pezizomycotina</taxon>
        <taxon>Dothideomycetes</taxon>
        <taxon>Pleosporomycetidae</taxon>
        <taxon>Pleosporales</taxon>
        <taxon>Pleosporineae</taxon>
        <taxon>Pleosporaceae</taxon>
        <taxon>Decorospora</taxon>
    </lineage>
</organism>
<dbReference type="InterPro" id="IPR036167">
    <property type="entry name" value="tRNA_intron_Endo_cat-like_sf"/>
</dbReference>
<comment type="catalytic activity">
    <reaction evidence="5">
        <text>pretRNA = a 3'-half-tRNA molecule with a 5'-OH end + a 5'-half-tRNA molecule with a 2',3'-cyclic phosphate end + an intron with a 2',3'-cyclic phosphate and a 5'-hydroxyl terminus.</text>
        <dbReference type="EC" id="4.6.1.16"/>
    </reaction>
</comment>
<feature type="active site" evidence="9">
    <location>
        <position position="353"/>
    </location>
</feature>
<dbReference type="InterPro" id="IPR016690">
    <property type="entry name" value="TSEN34"/>
</dbReference>
<keyword evidence="13" id="KW-0378">Hydrolase</keyword>
<dbReference type="FunFam" id="3.40.1350.10:FF:000008">
    <property type="entry name" value="tRNA-splicing endonuclease subunit Sen34"/>
    <property type="match status" value="1"/>
</dbReference>
<proteinExistence type="inferred from homology"/>
<dbReference type="InterPro" id="IPR059049">
    <property type="entry name" value="TSEN34_N"/>
</dbReference>
<reference evidence="13" key="1">
    <citation type="submission" date="2020-01" db="EMBL/GenBank/DDBJ databases">
        <authorList>
            <consortium name="DOE Joint Genome Institute"/>
            <person name="Haridas S."/>
            <person name="Albert R."/>
            <person name="Binder M."/>
            <person name="Bloem J."/>
            <person name="Labutti K."/>
            <person name="Salamov A."/>
            <person name="Andreopoulos B."/>
            <person name="Baker S.E."/>
            <person name="Barry K."/>
            <person name="Bills G."/>
            <person name="Bluhm B.H."/>
            <person name="Cannon C."/>
            <person name="Castanera R."/>
            <person name="Culley D.E."/>
            <person name="Daum C."/>
            <person name="Ezra D."/>
            <person name="Gonzalez J.B."/>
            <person name="Henrissat B."/>
            <person name="Kuo A."/>
            <person name="Liang C."/>
            <person name="Lipzen A."/>
            <person name="Lutzoni F."/>
            <person name="Magnuson J."/>
            <person name="Mondo S."/>
            <person name="Nolan M."/>
            <person name="Ohm R."/>
            <person name="Pangilinan J."/>
            <person name="Park H.-J."/>
            <person name="Ramirez L."/>
            <person name="Alfaro M."/>
            <person name="Sun H."/>
            <person name="Tritt A."/>
            <person name="Yoshinaga Y."/>
            <person name="Zwiers L.-H."/>
            <person name="Turgeon B.G."/>
            <person name="Goodwin S.B."/>
            <person name="Spatafora J.W."/>
            <person name="Crous P.W."/>
            <person name="Grigoriev I.V."/>
        </authorList>
    </citation>
    <scope>NUCLEOTIDE SEQUENCE</scope>
    <source>
        <strain evidence="13">P77</strain>
    </source>
</reference>
<evidence type="ECO:0000256" key="7">
    <source>
        <dbReference type="ARBA" id="ARBA00075884"/>
    </source>
</evidence>
<dbReference type="InterPro" id="IPR011856">
    <property type="entry name" value="tRNA_endonuc-like_dom_sf"/>
</dbReference>
<dbReference type="AlphaFoldDB" id="A0A6A5KWM8"/>
<evidence type="ECO:0000256" key="3">
    <source>
        <dbReference type="ARBA" id="ARBA00022694"/>
    </source>
</evidence>
<keyword evidence="3" id="KW-0819">tRNA processing</keyword>
<dbReference type="Pfam" id="PF26577">
    <property type="entry name" value="TSEN34_N"/>
    <property type="match status" value="1"/>
</dbReference>
<dbReference type="EC" id="4.6.1.16" evidence="2"/>
<dbReference type="Proteomes" id="UP000800040">
    <property type="component" value="Unassembled WGS sequence"/>
</dbReference>
<dbReference type="SUPFAM" id="SSF53032">
    <property type="entry name" value="tRNA-intron endonuclease catalytic domain-like"/>
    <property type="match status" value="1"/>
</dbReference>
<dbReference type="InterPro" id="IPR006677">
    <property type="entry name" value="tRNA_intron_Endonuc_cat-like"/>
</dbReference>
<dbReference type="Pfam" id="PF01974">
    <property type="entry name" value="tRNA_int_endo"/>
    <property type="match status" value="1"/>
</dbReference>
<dbReference type="GO" id="GO:0000213">
    <property type="term" value="F:tRNA-intron lyase activity"/>
    <property type="evidence" value="ECO:0007669"/>
    <property type="project" value="UniProtKB-EC"/>
</dbReference>
<keyword evidence="13" id="KW-0540">Nuclease</keyword>
<evidence type="ECO:0000259" key="11">
    <source>
        <dbReference type="Pfam" id="PF01974"/>
    </source>
</evidence>
<evidence type="ECO:0000256" key="4">
    <source>
        <dbReference type="ARBA" id="ARBA00023239"/>
    </source>
</evidence>
<dbReference type="GO" id="GO:0003676">
    <property type="term" value="F:nucleic acid binding"/>
    <property type="evidence" value="ECO:0007669"/>
    <property type="project" value="InterPro"/>
</dbReference>
<evidence type="ECO:0000313" key="13">
    <source>
        <dbReference type="EMBL" id="KAF1839386.1"/>
    </source>
</evidence>
<evidence type="ECO:0000313" key="14">
    <source>
        <dbReference type="Proteomes" id="UP000800040"/>
    </source>
</evidence>
<keyword evidence="4" id="KW-0456">Lyase</keyword>
<dbReference type="GO" id="GO:0000379">
    <property type="term" value="P:tRNA-type intron splice site recognition and cleavage"/>
    <property type="evidence" value="ECO:0007669"/>
    <property type="project" value="InterPro"/>
</dbReference>
<dbReference type="PANTHER" id="PTHR13070">
    <property type="entry name" value="TRNA-SPLICING ENDONUCLEASE SUBUNIT SEN34-RELATED"/>
    <property type="match status" value="1"/>
</dbReference>
<protein>
    <recommendedName>
        <fullName evidence="2">tRNA-intron lyase</fullName>
        <ecNumber evidence="2">4.6.1.16</ecNumber>
    </recommendedName>
    <alternativeName>
        <fullName evidence="7 8">tRNA-intron endonuclease SEN34</fullName>
    </alternativeName>
</protein>
<evidence type="ECO:0000256" key="5">
    <source>
        <dbReference type="ARBA" id="ARBA00034031"/>
    </source>
</evidence>
<evidence type="ECO:0000256" key="10">
    <source>
        <dbReference type="SAM" id="MobiDB-lite"/>
    </source>
</evidence>
<evidence type="ECO:0000256" key="6">
    <source>
        <dbReference type="ARBA" id="ARBA00059865"/>
    </source>
</evidence>
<dbReference type="OrthoDB" id="48041at2759"/>
<gene>
    <name evidence="13" type="ORF">BDW02DRAFT_563933</name>
</gene>
<evidence type="ECO:0000256" key="9">
    <source>
        <dbReference type="PIRSR" id="PIRSR017250-50"/>
    </source>
</evidence>
<keyword evidence="13" id="KW-0255">Endonuclease</keyword>
<feature type="domain" description="TSEN34 N-terminal" evidence="12">
    <location>
        <begin position="15"/>
        <end position="83"/>
    </location>
</feature>
<accession>A0A6A5KWM8</accession>
<dbReference type="PIRSF" id="PIRSF017250">
    <property type="entry name" value="tRNA_splic_SEN34"/>
    <property type="match status" value="1"/>
</dbReference>
<feature type="domain" description="tRNA intron endonuclease catalytic" evidence="11">
    <location>
        <begin position="287"/>
        <end position="361"/>
    </location>
</feature>
<feature type="active site" evidence="9">
    <location>
        <position position="322"/>
    </location>
</feature>
<keyword evidence="14" id="KW-1185">Reference proteome</keyword>
<evidence type="ECO:0000256" key="8">
    <source>
        <dbReference type="ARBA" id="ARBA00076724"/>
    </source>
</evidence>
<feature type="active site" evidence="9">
    <location>
        <position position="314"/>
    </location>
</feature>
<feature type="region of interest" description="Disordered" evidence="10">
    <location>
        <begin position="106"/>
        <end position="125"/>
    </location>
</feature>